<feature type="compositionally biased region" description="Basic residues" evidence="1">
    <location>
        <begin position="8"/>
        <end position="17"/>
    </location>
</feature>
<dbReference type="Proteomes" id="UP000614601">
    <property type="component" value="Unassembled WGS sequence"/>
</dbReference>
<accession>A0A811LLM3</accession>
<gene>
    <name evidence="2" type="ORF">BOKJ2_LOCUS13215</name>
</gene>
<evidence type="ECO:0000313" key="2">
    <source>
        <dbReference type="EMBL" id="CAD5229156.1"/>
    </source>
</evidence>
<proteinExistence type="predicted"/>
<keyword evidence="3" id="KW-1185">Reference proteome</keyword>
<comment type="caution">
    <text evidence="2">The sequence shown here is derived from an EMBL/GenBank/DDBJ whole genome shotgun (WGS) entry which is preliminary data.</text>
</comment>
<evidence type="ECO:0000313" key="3">
    <source>
        <dbReference type="Proteomes" id="UP000614601"/>
    </source>
</evidence>
<dbReference type="EMBL" id="CAJFCW020000006">
    <property type="protein sequence ID" value="CAG9125910.1"/>
    <property type="molecule type" value="Genomic_DNA"/>
</dbReference>
<organism evidence="2 3">
    <name type="scientific">Bursaphelenchus okinawaensis</name>
    <dbReference type="NCBI Taxonomy" id="465554"/>
    <lineage>
        <taxon>Eukaryota</taxon>
        <taxon>Metazoa</taxon>
        <taxon>Ecdysozoa</taxon>
        <taxon>Nematoda</taxon>
        <taxon>Chromadorea</taxon>
        <taxon>Rhabditida</taxon>
        <taxon>Tylenchina</taxon>
        <taxon>Tylenchomorpha</taxon>
        <taxon>Aphelenchoidea</taxon>
        <taxon>Aphelenchoididae</taxon>
        <taxon>Bursaphelenchus</taxon>
    </lineage>
</organism>
<feature type="region of interest" description="Disordered" evidence="1">
    <location>
        <begin position="74"/>
        <end position="104"/>
    </location>
</feature>
<dbReference type="Proteomes" id="UP000783686">
    <property type="component" value="Unassembled WGS sequence"/>
</dbReference>
<reference evidence="2" key="1">
    <citation type="submission" date="2020-09" db="EMBL/GenBank/DDBJ databases">
        <authorList>
            <person name="Kikuchi T."/>
        </authorList>
    </citation>
    <scope>NUCLEOTIDE SEQUENCE</scope>
    <source>
        <strain evidence="2">SH1</strain>
    </source>
</reference>
<feature type="region of interest" description="Disordered" evidence="1">
    <location>
        <begin position="1"/>
        <end position="27"/>
    </location>
</feature>
<sequence>MRSIPAMHWRRKRRKPTTRLQKAESEAIKARSNTIEYGGRIDRSSHYKYATHRIFVSLCATDNYQNATQNRRFATQNYQNDNRDRAFRSRSSSVVGDLLPPQRS</sequence>
<name>A0A811LLM3_9BILA</name>
<dbReference type="AlphaFoldDB" id="A0A811LLM3"/>
<protein>
    <submittedName>
        <fullName evidence="2">Uncharacterized protein</fullName>
    </submittedName>
</protein>
<dbReference type="EMBL" id="CAJFDH010000006">
    <property type="protein sequence ID" value="CAD5229156.1"/>
    <property type="molecule type" value="Genomic_DNA"/>
</dbReference>
<evidence type="ECO:0000256" key="1">
    <source>
        <dbReference type="SAM" id="MobiDB-lite"/>
    </source>
</evidence>